<accession>A0A839QQD2</accession>
<dbReference type="Proteomes" id="UP000568050">
    <property type="component" value="Unassembled WGS sequence"/>
</dbReference>
<name>A0A839QQD2_9MICO</name>
<sequence>MHRSHTGLITALGILTTVVFAALGAWDILALNPTRIVPGMPLDQIYSRINAEPAAGSMTINVTFVGAFVAISVLATIIWSLTAAKRNHPPMLRVIGFLAVIAASGALFLIASLPMIGDLSIAFLATAAGLSTLGITLLVIAGACLLAAGITFAVLGRGFISIWH</sequence>
<evidence type="ECO:0000256" key="1">
    <source>
        <dbReference type="SAM" id="Phobius"/>
    </source>
</evidence>
<gene>
    <name evidence="2" type="ORF">FHX50_000782</name>
</gene>
<keyword evidence="1" id="KW-0812">Transmembrane</keyword>
<feature type="transmembrane region" description="Helical" evidence="1">
    <location>
        <begin position="94"/>
        <end position="116"/>
    </location>
</feature>
<dbReference type="RefSeq" id="WP_183374672.1">
    <property type="nucleotide sequence ID" value="NZ_CBCSFZ010000007.1"/>
</dbReference>
<keyword evidence="1" id="KW-1133">Transmembrane helix</keyword>
<organism evidence="2 3">
    <name type="scientific">Helcobacillus massiliensis</name>
    <dbReference type="NCBI Taxonomy" id="521392"/>
    <lineage>
        <taxon>Bacteria</taxon>
        <taxon>Bacillati</taxon>
        <taxon>Actinomycetota</taxon>
        <taxon>Actinomycetes</taxon>
        <taxon>Micrococcales</taxon>
        <taxon>Dermabacteraceae</taxon>
        <taxon>Helcobacillus</taxon>
    </lineage>
</organism>
<reference evidence="2 3" key="1">
    <citation type="submission" date="2020-08" db="EMBL/GenBank/DDBJ databases">
        <title>Sequencing the genomes of 1000 actinobacteria strains.</title>
        <authorList>
            <person name="Klenk H.-P."/>
        </authorList>
    </citation>
    <scope>NUCLEOTIDE SEQUENCE [LARGE SCALE GENOMIC DNA]</scope>
    <source>
        <strain evidence="2 3">DSM 23040</strain>
    </source>
</reference>
<protein>
    <recommendedName>
        <fullName evidence="4">DUF998 domain-containing protein</fullName>
    </recommendedName>
</protein>
<dbReference type="EMBL" id="JACHWP010000001">
    <property type="protein sequence ID" value="MBB3022534.1"/>
    <property type="molecule type" value="Genomic_DNA"/>
</dbReference>
<feature type="transmembrane region" description="Helical" evidence="1">
    <location>
        <begin position="122"/>
        <end position="155"/>
    </location>
</feature>
<proteinExistence type="predicted"/>
<keyword evidence="1" id="KW-0472">Membrane</keyword>
<dbReference type="AlphaFoldDB" id="A0A839QQD2"/>
<feature type="transmembrane region" description="Helical" evidence="1">
    <location>
        <begin position="60"/>
        <end position="82"/>
    </location>
</feature>
<keyword evidence="3" id="KW-1185">Reference proteome</keyword>
<evidence type="ECO:0008006" key="4">
    <source>
        <dbReference type="Google" id="ProtNLM"/>
    </source>
</evidence>
<evidence type="ECO:0000313" key="2">
    <source>
        <dbReference type="EMBL" id="MBB3022534.1"/>
    </source>
</evidence>
<evidence type="ECO:0000313" key="3">
    <source>
        <dbReference type="Proteomes" id="UP000568050"/>
    </source>
</evidence>
<comment type="caution">
    <text evidence="2">The sequence shown here is derived from an EMBL/GenBank/DDBJ whole genome shotgun (WGS) entry which is preliminary data.</text>
</comment>